<dbReference type="Proteomes" id="UP000027195">
    <property type="component" value="Unassembled WGS sequence"/>
</dbReference>
<keyword evidence="3" id="KW-1185">Reference proteome</keyword>
<evidence type="ECO:0000313" key="2">
    <source>
        <dbReference type="EMBL" id="KDQ15247.1"/>
    </source>
</evidence>
<sequence length="70" mass="7734">MKLCCRSLGLGVASLVVRAIVANLAPLRCAQKRSEKSRKVALVWRWKLGLPDAPRVPTCPHLTVKASRWA</sequence>
<dbReference type="HOGENOM" id="CLU_2757442_0_0_1"/>
<keyword evidence="1" id="KW-0732">Signal</keyword>
<dbReference type="InParanoid" id="A0A067MTR5"/>
<dbReference type="AlphaFoldDB" id="A0A067MTR5"/>
<gene>
    <name evidence="2" type="ORF">BOTBODRAFT_31901</name>
</gene>
<feature type="signal peptide" evidence="1">
    <location>
        <begin position="1"/>
        <end position="19"/>
    </location>
</feature>
<evidence type="ECO:0008006" key="4">
    <source>
        <dbReference type="Google" id="ProtNLM"/>
    </source>
</evidence>
<proteinExistence type="predicted"/>
<reference evidence="3" key="1">
    <citation type="journal article" date="2014" name="Proc. Natl. Acad. Sci. U.S.A.">
        <title>Extensive sampling of basidiomycete genomes demonstrates inadequacy of the white-rot/brown-rot paradigm for wood decay fungi.</title>
        <authorList>
            <person name="Riley R."/>
            <person name="Salamov A.A."/>
            <person name="Brown D.W."/>
            <person name="Nagy L.G."/>
            <person name="Floudas D."/>
            <person name="Held B.W."/>
            <person name="Levasseur A."/>
            <person name="Lombard V."/>
            <person name="Morin E."/>
            <person name="Otillar R."/>
            <person name="Lindquist E.A."/>
            <person name="Sun H."/>
            <person name="LaButti K.M."/>
            <person name="Schmutz J."/>
            <person name="Jabbour D."/>
            <person name="Luo H."/>
            <person name="Baker S.E."/>
            <person name="Pisabarro A.G."/>
            <person name="Walton J.D."/>
            <person name="Blanchette R.A."/>
            <person name="Henrissat B."/>
            <person name="Martin F."/>
            <person name="Cullen D."/>
            <person name="Hibbett D.S."/>
            <person name="Grigoriev I.V."/>
        </authorList>
    </citation>
    <scope>NUCLEOTIDE SEQUENCE [LARGE SCALE GENOMIC DNA]</scope>
    <source>
        <strain evidence="3">FD-172 SS1</strain>
    </source>
</reference>
<evidence type="ECO:0000313" key="3">
    <source>
        <dbReference type="Proteomes" id="UP000027195"/>
    </source>
</evidence>
<accession>A0A067MTR5</accession>
<organism evidence="2 3">
    <name type="scientific">Botryobasidium botryosum (strain FD-172 SS1)</name>
    <dbReference type="NCBI Taxonomy" id="930990"/>
    <lineage>
        <taxon>Eukaryota</taxon>
        <taxon>Fungi</taxon>
        <taxon>Dikarya</taxon>
        <taxon>Basidiomycota</taxon>
        <taxon>Agaricomycotina</taxon>
        <taxon>Agaricomycetes</taxon>
        <taxon>Cantharellales</taxon>
        <taxon>Botryobasidiaceae</taxon>
        <taxon>Botryobasidium</taxon>
    </lineage>
</organism>
<name>A0A067MTR5_BOTB1</name>
<protein>
    <recommendedName>
        <fullName evidence="4">Secreted protein</fullName>
    </recommendedName>
</protein>
<evidence type="ECO:0000256" key="1">
    <source>
        <dbReference type="SAM" id="SignalP"/>
    </source>
</evidence>
<feature type="chain" id="PRO_5001645921" description="Secreted protein" evidence="1">
    <location>
        <begin position="20"/>
        <end position="70"/>
    </location>
</feature>
<dbReference type="EMBL" id="KL198033">
    <property type="protein sequence ID" value="KDQ15247.1"/>
    <property type="molecule type" value="Genomic_DNA"/>
</dbReference>